<dbReference type="AlphaFoldDB" id="A0A2G8KN77"/>
<proteinExistence type="predicted"/>
<feature type="compositionally biased region" description="Polar residues" evidence="2">
    <location>
        <begin position="278"/>
        <end position="290"/>
    </location>
</feature>
<dbReference type="OrthoDB" id="10254927at2759"/>
<feature type="region of interest" description="Disordered" evidence="2">
    <location>
        <begin position="320"/>
        <end position="346"/>
    </location>
</feature>
<dbReference type="GO" id="GO:0000922">
    <property type="term" value="C:spindle pole"/>
    <property type="evidence" value="ECO:0007669"/>
    <property type="project" value="TreeGrafter"/>
</dbReference>
<dbReference type="InterPro" id="IPR002110">
    <property type="entry name" value="Ankyrin_rpt"/>
</dbReference>
<sequence length="346" mass="38614">MAEMKSLDASTSTFSGRNVGSKKRKRIKQKAAVKAFTHDEFMAAAIGDTAWLKQSLKGEKDASRFDRNGLAAIHLAALHGRLECLKFLVESCNVDVNLASSTGWRALHLSINSRTGKRGIQCLQYLLDKGADPSVFNVDMLTPSHQAAIEGSAKCLEALIAAGANINLADSKGHIPLDYAKIWGHRICARLLASEGWKKDKEIQAQEMMKADILDKLKEKETRLKNEAREADRELYRSISFSNWLDEKGLPSKVTGPDTVNASHKIERCHSRSRNTKTGRLQKANSKTKPSITAESLVMRFPQMESNRTISRLSKLKIKQLKKHQGRLRGKQKNFRKKCNSSLSSK</sequence>
<reference evidence="3 4" key="1">
    <citation type="journal article" date="2017" name="PLoS Biol.">
        <title>The sea cucumber genome provides insights into morphological evolution and visceral regeneration.</title>
        <authorList>
            <person name="Zhang X."/>
            <person name="Sun L."/>
            <person name="Yuan J."/>
            <person name="Sun Y."/>
            <person name="Gao Y."/>
            <person name="Zhang L."/>
            <person name="Li S."/>
            <person name="Dai H."/>
            <person name="Hamel J.F."/>
            <person name="Liu C."/>
            <person name="Yu Y."/>
            <person name="Liu S."/>
            <person name="Lin W."/>
            <person name="Guo K."/>
            <person name="Jin S."/>
            <person name="Xu P."/>
            <person name="Storey K.B."/>
            <person name="Huan P."/>
            <person name="Zhang T."/>
            <person name="Zhou Y."/>
            <person name="Zhang J."/>
            <person name="Lin C."/>
            <person name="Li X."/>
            <person name="Xing L."/>
            <person name="Huo D."/>
            <person name="Sun M."/>
            <person name="Wang L."/>
            <person name="Mercier A."/>
            <person name="Li F."/>
            <person name="Yang H."/>
            <person name="Xiang J."/>
        </authorList>
    </citation>
    <scope>NUCLEOTIDE SEQUENCE [LARGE SCALE GENOMIC DNA]</scope>
    <source>
        <strain evidence="3">Shaxun</strain>
        <tissue evidence="3">Muscle</tissue>
    </source>
</reference>
<feature type="compositionally biased region" description="Polar residues" evidence="2">
    <location>
        <begin position="8"/>
        <end position="18"/>
    </location>
</feature>
<dbReference type="EMBL" id="MRZV01000464">
    <property type="protein sequence ID" value="PIK49476.1"/>
    <property type="molecule type" value="Genomic_DNA"/>
</dbReference>
<dbReference type="Pfam" id="PF00023">
    <property type="entry name" value="Ank"/>
    <property type="match status" value="1"/>
</dbReference>
<organism evidence="3 4">
    <name type="scientific">Stichopus japonicus</name>
    <name type="common">Sea cucumber</name>
    <dbReference type="NCBI Taxonomy" id="307972"/>
    <lineage>
        <taxon>Eukaryota</taxon>
        <taxon>Metazoa</taxon>
        <taxon>Echinodermata</taxon>
        <taxon>Eleutherozoa</taxon>
        <taxon>Echinozoa</taxon>
        <taxon>Holothuroidea</taxon>
        <taxon>Aspidochirotacea</taxon>
        <taxon>Aspidochirotida</taxon>
        <taxon>Stichopodidae</taxon>
        <taxon>Apostichopus</taxon>
    </lineage>
</organism>
<dbReference type="InterPro" id="IPR036770">
    <property type="entry name" value="Ankyrin_rpt-contain_sf"/>
</dbReference>
<dbReference type="PANTHER" id="PTHR24160">
    <property type="entry name" value="ANKYRIN REPEAT DOMAIN-CONTAINING PROTEIN 53"/>
    <property type="match status" value="1"/>
</dbReference>
<evidence type="ECO:0000313" key="3">
    <source>
        <dbReference type="EMBL" id="PIK49476.1"/>
    </source>
</evidence>
<dbReference type="Pfam" id="PF12796">
    <property type="entry name" value="Ank_2"/>
    <property type="match status" value="1"/>
</dbReference>
<dbReference type="GO" id="GO:0007080">
    <property type="term" value="P:mitotic metaphase chromosome alignment"/>
    <property type="evidence" value="ECO:0007669"/>
    <property type="project" value="TreeGrafter"/>
</dbReference>
<dbReference type="SUPFAM" id="SSF48403">
    <property type="entry name" value="Ankyrin repeat"/>
    <property type="match status" value="1"/>
</dbReference>
<evidence type="ECO:0000313" key="4">
    <source>
        <dbReference type="Proteomes" id="UP000230750"/>
    </source>
</evidence>
<dbReference type="GO" id="GO:0031116">
    <property type="term" value="P:positive regulation of microtubule polymerization"/>
    <property type="evidence" value="ECO:0007669"/>
    <property type="project" value="TreeGrafter"/>
</dbReference>
<dbReference type="InterPro" id="IPR042335">
    <property type="entry name" value="ANKRD53"/>
</dbReference>
<gene>
    <name evidence="3" type="ORF">BSL78_13669</name>
</gene>
<protein>
    <submittedName>
        <fullName evidence="3">Putative ankyrin repeat domain-containing protein 53</fullName>
    </submittedName>
</protein>
<comment type="caution">
    <text evidence="3">The sequence shown here is derived from an EMBL/GenBank/DDBJ whole genome shotgun (WGS) entry which is preliminary data.</text>
</comment>
<evidence type="ECO:0000256" key="1">
    <source>
        <dbReference type="PROSITE-ProRule" id="PRU00023"/>
    </source>
</evidence>
<feature type="repeat" description="ANK" evidence="1">
    <location>
        <begin position="139"/>
        <end position="171"/>
    </location>
</feature>
<accession>A0A2G8KN77</accession>
<dbReference type="Proteomes" id="UP000230750">
    <property type="component" value="Unassembled WGS sequence"/>
</dbReference>
<dbReference type="SMART" id="SM00248">
    <property type="entry name" value="ANK"/>
    <property type="match status" value="4"/>
</dbReference>
<dbReference type="GO" id="GO:0060236">
    <property type="term" value="P:regulation of mitotic spindle organization"/>
    <property type="evidence" value="ECO:0007669"/>
    <property type="project" value="TreeGrafter"/>
</dbReference>
<dbReference type="PROSITE" id="PS50088">
    <property type="entry name" value="ANK_REPEAT"/>
    <property type="match status" value="1"/>
</dbReference>
<dbReference type="STRING" id="307972.A0A2G8KN77"/>
<dbReference type="PROSITE" id="PS50297">
    <property type="entry name" value="ANK_REP_REGION"/>
    <property type="match status" value="1"/>
</dbReference>
<keyword evidence="4" id="KW-1185">Reference proteome</keyword>
<dbReference type="GO" id="GO:1902412">
    <property type="term" value="P:regulation of mitotic cytokinesis"/>
    <property type="evidence" value="ECO:0007669"/>
    <property type="project" value="InterPro"/>
</dbReference>
<feature type="region of interest" description="Disordered" evidence="2">
    <location>
        <begin position="1"/>
        <end position="22"/>
    </location>
</feature>
<feature type="region of interest" description="Disordered" evidence="2">
    <location>
        <begin position="271"/>
        <end position="290"/>
    </location>
</feature>
<feature type="compositionally biased region" description="Basic residues" evidence="2">
    <location>
        <begin position="320"/>
        <end position="339"/>
    </location>
</feature>
<name>A0A2G8KN77_STIJA</name>
<evidence type="ECO:0000256" key="2">
    <source>
        <dbReference type="SAM" id="MobiDB-lite"/>
    </source>
</evidence>
<keyword evidence="1" id="KW-0040">ANK repeat</keyword>
<dbReference type="Gene3D" id="1.25.40.20">
    <property type="entry name" value="Ankyrin repeat-containing domain"/>
    <property type="match status" value="1"/>
</dbReference>
<dbReference type="PANTHER" id="PTHR24160:SF1">
    <property type="entry name" value="ANKYRIN REPEAT DOMAIN-CONTAINING PROTEIN 53"/>
    <property type="match status" value="1"/>
</dbReference>